<evidence type="ECO:0000313" key="12">
    <source>
        <dbReference type="Proteomes" id="UP000593567"/>
    </source>
</evidence>
<dbReference type="PANTHER" id="PTHR45695:SF9">
    <property type="entry name" value="LEUCOKININ RECEPTOR"/>
    <property type="match status" value="1"/>
</dbReference>
<feature type="transmembrane region" description="Helical" evidence="9">
    <location>
        <begin position="70"/>
        <end position="95"/>
    </location>
</feature>
<comment type="subcellular location">
    <subcellularLocation>
        <location evidence="1">Membrane</location>
        <topology evidence="1">Multi-pass membrane protein</topology>
    </subcellularLocation>
</comment>
<protein>
    <recommendedName>
        <fullName evidence="10">G-protein coupled receptors family 1 profile domain-containing protein</fullName>
    </recommendedName>
</protein>
<sequence length="244" mass="27100">MFNASDDDCSVFGLGILKPENSEELDKLHPTFVAAISTIQLVICLLGTIGNVLSLVVLITNKSLQTIPNLYIGVLAAVDLIVCLLIPVSTVQLLAERIPDHVLCKAIGFGQFGFNNKFGTCIVLSYCFKNYIYVCGMLTALEFLPGTIVTGWAYFRIIKRLIHIRKRIERTSSLRPSSTATNFDIVVDHETDGKQNRKAELEDSDEDDFDFSANEYCEIDQQSSTNQKADIQQEVASHTKQGEN</sequence>
<feature type="transmembrane region" description="Helical" evidence="9">
    <location>
        <begin position="32"/>
        <end position="58"/>
    </location>
</feature>
<evidence type="ECO:0000313" key="11">
    <source>
        <dbReference type="EMBL" id="KAF6027538.1"/>
    </source>
</evidence>
<proteinExistence type="predicted"/>
<dbReference type="AlphaFoldDB" id="A0A7J7JQ21"/>
<reference evidence="11" key="1">
    <citation type="submission" date="2020-06" db="EMBL/GenBank/DDBJ databases">
        <title>Draft genome of Bugula neritina, a colonial animal packing powerful symbionts and potential medicines.</title>
        <authorList>
            <person name="Rayko M."/>
        </authorList>
    </citation>
    <scope>NUCLEOTIDE SEQUENCE [LARGE SCALE GENOMIC DNA]</scope>
    <source>
        <strain evidence="11">Kwan_BN1</strain>
    </source>
</reference>
<evidence type="ECO:0000256" key="5">
    <source>
        <dbReference type="ARBA" id="ARBA00023136"/>
    </source>
</evidence>
<dbReference type="PANTHER" id="PTHR45695">
    <property type="entry name" value="LEUCOKININ RECEPTOR-RELATED"/>
    <property type="match status" value="1"/>
</dbReference>
<keyword evidence="7" id="KW-0807">Transducer</keyword>
<feature type="transmembrane region" description="Helical" evidence="9">
    <location>
        <begin position="131"/>
        <end position="155"/>
    </location>
</feature>
<feature type="region of interest" description="Disordered" evidence="8">
    <location>
        <begin position="220"/>
        <end position="244"/>
    </location>
</feature>
<dbReference type="PRINTS" id="PR00237">
    <property type="entry name" value="GPCRRHODOPSN"/>
</dbReference>
<gene>
    <name evidence="11" type="ORF">EB796_014153</name>
</gene>
<dbReference type="InterPro" id="IPR000276">
    <property type="entry name" value="GPCR_Rhodpsn"/>
</dbReference>
<evidence type="ECO:0000256" key="9">
    <source>
        <dbReference type="SAM" id="Phobius"/>
    </source>
</evidence>
<evidence type="ECO:0000259" key="10">
    <source>
        <dbReference type="PROSITE" id="PS50262"/>
    </source>
</evidence>
<evidence type="ECO:0000256" key="8">
    <source>
        <dbReference type="SAM" id="MobiDB-lite"/>
    </source>
</evidence>
<evidence type="ECO:0000256" key="2">
    <source>
        <dbReference type="ARBA" id="ARBA00022692"/>
    </source>
</evidence>
<dbReference type="Proteomes" id="UP000593567">
    <property type="component" value="Unassembled WGS sequence"/>
</dbReference>
<evidence type="ECO:0000256" key="1">
    <source>
        <dbReference type="ARBA" id="ARBA00004141"/>
    </source>
</evidence>
<feature type="domain" description="G-protein coupled receptors family 1 profile" evidence="10">
    <location>
        <begin position="50"/>
        <end position="109"/>
    </location>
</feature>
<keyword evidence="6" id="KW-0675">Receptor</keyword>
<name>A0A7J7JQ21_BUGNE</name>
<organism evidence="11 12">
    <name type="scientific">Bugula neritina</name>
    <name type="common">Brown bryozoan</name>
    <name type="synonym">Sertularia neritina</name>
    <dbReference type="NCBI Taxonomy" id="10212"/>
    <lineage>
        <taxon>Eukaryota</taxon>
        <taxon>Metazoa</taxon>
        <taxon>Spiralia</taxon>
        <taxon>Lophotrochozoa</taxon>
        <taxon>Bryozoa</taxon>
        <taxon>Gymnolaemata</taxon>
        <taxon>Cheilostomatida</taxon>
        <taxon>Flustrina</taxon>
        <taxon>Buguloidea</taxon>
        <taxon>Bugulidae</taxon>
        <taxon>Bugula</taxon>
    </lineage>
</organism>
<comment type="caution">
    <text evidence="11">The sequence shown here is derived from an EMBL/GenBank/DDBJ whole genome shotgun (WGS) entry which is preliminary data.</text>
</comment>
<keyword evidence="3 9" id="KW-1133">Transmembrane helix</keyword>
<dbReference type="Gene3D" id="1.20.1070.10">
    <property type="entry name" value="Rhodopsin 7-helix transmembrane proteins"/>
    <property type="match status" value="1"/>
</dbReference>
<dbReference type="GO" id="GO:0005886">
    <property type="term" value="C:plasma membrane"/>
    <property type="evidence" value="ECO:0007669"/>
    <property type="project" value="TreeGrafter"/>
</dbReference>
<evidence type="ECO:0000256" key="6">
    <source>
        <dbReference type="ARBA" id="ARBA00023170"/>
    </source>
</evidence>
<evidence type="ECO:0000256" key="7">
    <source>
        <dbReference type="ARBA" id="ARBA00023224"/>
    </source>
</evidence>
<dbReference type="CDD" id="cd00637">
    <property type="entry name" value="7tm_classA_rhodopsin-like"/>
    <property type="match status" value="1"/>
</dbReference>
<dbReference type="InterPro" id="IPR017452">
    <property type="entry name" value="GPCR_Rhodpsn_7TM"/>
</dbReference>
<dbReference type="GO" id="GO:0004930">
    <property type="term" value="F:G protein-coupled receptor activity"/>
    <property type="evidence" value="ECO:0007669"/>
    <property type="project" value="UniProtKB-KW"/>
</dbReference>
<keyword evidence="2 9" id="KW-0812">Transmembrane</keyword>
<keyword evidence="12" id="KW-1185">Reference proteome</keyword>
<dbReference type="PROSITE" id="PS50262">
    <property type="entry name" value="G_PROTEIN_RECEP_F1_2"/>
    <property type="match status" value="1"/>
</dbReference>
<keyword evidence="5 9" id="KW-0472">Membrane</keyword>
<dbReference type="SUPFAM" id="SSF81321">
    <property type="entry name" value="Family A G protein-coupled receptor-like"/>
    <property type="match status" value="1"/>
</dbReference>
<accession>A0A7J7JQ21</accession>
<evidence type="ECO:0000256" key="3">
    <source>
        <dbReference type="ARBA" id="ARBA00022989"/>
    </source>
</evidence>
<evidence type="ECO:0000256" key="4">
    <source>
        <dbReference type="ARBA" id="ARBA00023040"/>
    </source>
</evidence>
<dbReference type="Pfam" id="PF00001">
    <property type="entry name" value="7tm_1"/>
    <property type="match status" value="1"/>
</dbReference>
<keyword evidence="4" id="KW-0297">G-protein coupled receptor</keyword>
<dbReference type="EMBL" id="VXIV02002074">
    <property type="protein sequence ID" value="KAF6027538.1"/>
    <property type="molecule type" value="Genomic_DNA"/>
</dbReference>